<comment type="caution">
    <text evidence="2">The sequence shown here is derived from an EMBL/GenBank/DDBJ whole genome shotgun (WGS) entry which is preliminary data.</text>
</comment>
<dbReference type="AlphaFoldDB" id="A0A8S9WSV1"/>
<keyword evidence="3" id="KW-1185">Reference proteome</keyword>
<feature type="region of interest" description="Disordered" evidence="1">
    <location>
        <begin position="67"/>
        <end position="90"/>
    </location>
</feature>
<organism evidence="2 3">
    <name type="scientific">Apolygus lucorum</name>
    <name type="common">Small green plant bug</name>
    <name type="synonym">Lygocoris lucorum</name>
    <dbReference type="NCBI Taxonomy" id="248454"/>
    <lineage>
        <taxon>Eukaryota</taxon>
        <taxon>Metazoa</taxon>
        <taxon>Ecdysozoa</taxon>
        <taxon>Arthropoda</taxon>
        <taxon>Hexapoda</taxon>
        <taxon>Insecta</taxon>
        <taxon>Pterygota</taxon>
        <taxon>Neoptera</taxon>
        <taxon>Paraneoptera</taxon>
        <taxon>Hemiptera</taxon>
        <taxon>Heteroptera</taxon>
        <taxon>Panheteroptera</taxon>
        <taxon>Cimicomorpha</taxon>
        <taxon>Miridae</taxon>
        <taxon>Mirini</taxon>
        <taxon>Apolygus</taxon>
    </lineage>
</organism>
<reference evidence="2" key="1">
    <citation type="journal article" date="2021" name="Mol. Ecol. Resour.">
        <title>Apolygus lucorum genome provides insights into omnivorousness and mesophyll feeding.</title>
        <authorList>
            <person name="Liu Y."/>
            <person name="Liu H."/>
            <person name="Wang H."/>
            <person name="Huang T."/>
            <person name="Liu B."/>
            <person name="Yang B."/>
            <person name="Yin L."/>
            <person name="Li B."/>
            <person name="Zhang Y."/>
            <person name="Zhang S."/>
            <person name="Jiang F."/>
            <person name="Zhang X."/>
            <person name="Ren Y."/>
            <person name="Wang B."/>
            <person name="Wang S."/>
            <person name="Lu Y."/>
            <person name="Wu K."/>
            <person name="Fan W."/>
            <person name="Wang G."/>
        </authorList>
    </citation>
    <scope>NUCLEOTIDE SEQUENCE</scope>
    <source>
        <strain evidence="2">12Hb</strain>
    </source>
</reference>
<evidence type="ECO:0000313" key="3">
    <source>
        <dbReference type="Proteomes" id="UP000466442"/>
    </source>
</evidence>
<name>A0A8S9WSV1_APOLU</name>
<proteinExistence type="predicted"/>
<evidence type="ECO:0000313" key="2">
    <source>
        <dbReference type="EMBL" id="KAF6199747.1"/>
    </source>
</evidence>
<accession>A0A8S9WSV1</accession>
<sequence length="90" mass="10076">MLQNEITVMLSECTTENETPSLAKQEADEIITVQKILRICAQRISSDDCLLSTGIFFLSNVSYAKRSPPQTGVKWEPRLPPITSKQHVAQ</sequence>
<gene>
    <name evidence="2" type="ORF">GE061_006045</name>
</gene>
<evidence type="ECO:0000256" key="1">
    <source>
        <dbReference type="SAM" id="MobiDB-lite"/>
    </source>
</evidence>
<protein>
    <submittedName>
        <fullName evidence="2">Uncharacterized protein</fullName>
    </submittedName>
</protein>
<dbReference type="Proteomes" id="UP000466442">
    <property type="component" value="Unassembled WGS sequence"/>
</dbReference>
<dbReference type="EMBL" id="WIXP02000014">
    <property type="protein sequence ID" value="KAF6199747.1"/>
    <property type="molecule type" value="Genomic_DNA"/>
</dbReference>